<keyword evidence="22" id="KW-0812">Transmembrane</keyword>
<dbReference type="PRINTS" id="PR00463">
    <property type="entry name" value="EP450I"/>
</dbReference>
<dbReference type="GO" id="GO:0102002">
    <property type="term" value="F:valine N-monooxygenase (oxime forming) activity"/>
    <property type="evidence" value="ECO:0007669"/>
    <property type="project" value="UniProtKB-EC"/>
</dbReference>
<dbReference type="InterPro" id="IPR001128">
    <property type="entry name" value="Cyt_P450"/>
</dbReference>
<comment type="cofactor">
    <cofactor evidence="1 20">
        <name>heme</name>
        <dbReference type="ChEBI" id="CHEBI:30413"/>
    </cofactor>
</comment>
<proteinExistence type="inferred from homology"/>
<name>A0A834XGA6_9FABA</name>
<dbReference type="InterPro" id="IPR017972">
    <property type="entry name" value="Cyt_P450_CS"/>
</dbReference>
<keyword evidence="11 20" id="KW-0408">Iron</keyword>
<comment type="similarity">
    <text evidence="4 21">Belongs to the cytochrome P450 family.</text>
</comment>
<evidence type="ECO:0000256" key="9">
    <source>
        <dbReference type="ARBA" id="ARBA00022968"/>
    </source>
</evidence>
<keyword evidence="8" id="KW-0492">Microsome</keyword>
<keyword evidence="12 21" id="KW-0503">Monooxygenase</keyword>
<evidence type="ECO:0000256" key="20">
    <source>
        <dbReference type="PIRSR" id="PIRSR602401-1"/>
    </source>
</evidence>
<evidence type="ECO:0000256" key="21">
    <source>
        <dbReference type="RuleBase" id="RU000461"/>
    </source>
</evidence>
<evidence type="ECO:0000256" key="2">
    <source>
        <dbReference type="ARBA" id="ARBA00004464"/>
    </source>
</evidence>
<protein>
    <submittedName>
        <fullName evidence="23">Isoleucine N-monooxygenase 1-like</fullName>
    </submittedName>
</protein>
<keyword evidence="7" id="KW-0256">Endoplasmic reticulum</keyword>
<comment type="pathway">
    <text evidence="3">Secondary metabolite biosynthesis.</text>
</comment>
<evidence type="ECO:0000256" key="14">
    <source>
        <dbReference type="ARBA" id="ARBA00051234"/>
    </source>
</evidence>
<evidence type="ECO:0000256" key="15">
    <source>
        <dbReference type="ARBA" id="ARBA00051269"/>
    </source>
</evidence>
<sequence>MEYQYALSVSLSSMHIACFYWHALLLILVAFTFSLIIKTQTKDNENHETTRLPPGPKPWPIVGNLPEMLVNRPAFRWIEKLMSDMNTDIACIRLGNVHVVPVSCPSIACEFLKKQDANFASRPLCMSAELISSGYLTAILVPFGQQWKKMKKIVSNELVSPARLQWLHDMRIQEADNLVRYVYSQCSNNKDGLVNVRVAAQQYCGNVIRRMVFNKRYFGEGGKNGGPGLEEEQHVEAIFTLIRYLYAFSVSDYMPCLRGLDLDDHEKKLKEALRVFRKYHDPIIEERIQQWKDGRKKEKEDLLDVLITLKDGNNNQLLTPQEIKATIIELMIATVDNPSNAVEWAIAEMINQPELLENVTEELDNVVGKERLVQESDLCKLNYVKACAREAFRLHPIAPFIPPHVCMADTVVSNYFIPEGSHVILSRRGLGRNPKVWNDPNKFNPQRHLINNGPKENTNVSLNLTDPNLRFVSFSIGRRGCPGIMLGTSMTIMLFARLLHCFTWSVPPNASTIDLSESENDISLAMPLVATVKPRLPTEVLCKIDFGFSGVPKEN</sequence>
<comment type="catalytic activity">
    <reaction evidence="14">
        <text>N-hydroxy-L-isoleucine + reduced [NADPH--hemoprotein reductase] + O2 = N,N-dihydroxy-L-isoleucine + oxidized [NADPH--hemoprotein reductase] + H2O + H(+)</text>
        <dbReference type="Rhea" id="RHEA:30483"/>
        <dbReference type="Rhea" id="RHEA-COMP:11964"/>
        <dbReference type="Rhea" id="RHEA-COMP:11965"/>
        <dbReference type="ChEBI" id="CHEBI:15377"/>
        <dbReference type="ChEBI" id="CHEBI:15378"/>
        <dbReference type="ChEBI" id="CHEBI:15379"/>
        <dbReference type="ChEBI" id="CHEBI:57618"/>
        <dbReference type="ChEBI" id="CHEBI:58210"/>
        <dbReference type="ChEBI" id="CHEBI:61131"/>
        <dbReference type="ChEBI" id="CHEBI:61133"/>
    </reaction>
</comment>
<evidence type="ECO:0000256" key="4">
    <source>
        <dbReference type="ARBA" id="ARBA00010617"/>
    </source>
</evidence>
<dbReference type="InterPro" id="IPR036396">
    <property type="entry name" value="Cyt_P450_sf"/>
</dbReference>
<dbReference type="GO" id="GO:0020037">
    <property type="term" value="F:heme binding"/>
    <property type="evidence" value="ECO:0007669"/>
    <property type="project" value="InterPro"/>
</dbReference>
<evidence type="ECO:0000313" key="23">
    <source>
        <dbReference type="EMBL" id="KAF7843772.1"/>
    </source>
</evidence>
<dbReference type="FunFam" id="1.10.630.10:FF:000037">
    <property type="entry name" value="Cytochrome P450 9"/>
    <property type="match status" value="1"/>
</dbReference>
<comment type="function">
    <text evidence="19">Involved in the biosynthesis of the cyanogenic glucosides linamarin and lotaustralin and of the nitirle glucosides rhodiocyanoside A and D. Can use L-isoleucine &gt; L-valine as substrate, but not L-leucine, L-phenylalanine or L-tyrosine. Catalyzes multi-step reactions starting with two successive N-hydroxylations using L-isoleucine and, to a lower extent, L-valine as substrates leading to the formation of N,N-dihydroxy-L-valine and N,N-dihydroxy-L-isoleucine, respectively; following spontaneous reactions lead to the production of (E)-2-methylpropanal oxime and (1E,2S)-2-methylbutanal oxime, respectively.</text>
</comment>
<dbReference type="Proteomes" id="UP000634136">
    <property type="component" value="Unassembled WGS sequence"/>
</dbReference>
<evidence type="ECO:0000256" key="11">
    <source>
        <dbReference type="ARBA" id="ARBA00023004"/>
    </source>
</evidence>
<keyword evidence="24" id="KW-1185">Reference proteome</keyword>
<dbReference type="GO" id="GO:0005506">
    <property type="term" value="F:iron ion binding"/>
    <property type="evidence" value="ECO:0007669"/>
    <property type="project" value="InterPro"/>
</dbReference>
<keyword evidence="6 20" id="KW-0479">Metal-binding</keyword>
<evidence type="ECO:0000313" key="24">
    <source>
        <dbReference type="Proteomes" id="UP000634136"/>
    </source>
</evidence>
<evidence type="ECO:0000256" key="6">
    <source>
        <dbReference type="ARBA" id="ARBA00022723"/>
    </source>
</evidence>
<dbReference type="PANTHER" id="PTHR47944">
    <property type="entry name" value="CYTOCHROME P450 98A9"/>
    <property type="match status" value="1"/>
</dbReference>
<evidence type="ECO:0000256" key="7">
    <source>
        <dbReference type="ARBA" id="ARBA00022824"/>
    </source>
</evidence>
<evidence type="ECO:0000256" key="22">
    <source>
        <dbReference type="SAM" id="Phobius"/>
    </source>
</evidence>
<gene>
    <name evidence="23" type="ORF">G2W53_000677</name>
</gene>
<keyword evidence="10 21" id="KW-0560">Oxidoreductase</keyword>
<dbReference type="PROSITE" id="PS00018">
    <property type="entry name" value="EF_HAND_1"/>
    <property type="match status" value="1"/>
</dbReference>
<comment type="catalytic activity">
    <reaction evidence="13">
        <text>L-valine + reduced [NADPH--hemoprotein reductase] + O2 = N-hydroxy-L-valine + oxidized [NADPH--hemoprotein reductase] + H2O + 2 H(+)</text>
        <dbReference type="Rhea" id="RHEA:30491"/>
        <dbReference type="Rhea" id="RHEA-COMP:11964"/>
        <dbReference type="Rhea" id="RHEA-COMP:11965"/>
        <dbReference type="ChEBI" id="CHEBI:15377"/>
        <dbReference type="ChEBI" id="CHEBI:15378"/>
        <dbReference type="ChEBI" id="CHEBI:15379"/>
        <dbReference type="ChEBI" id="CHEBI:57618"/>
        <dbReference type="ChEBI" id="CHEBI:57762"/>
        <dbReference type="ChEBI" id="CHEBI:58210"/>
        <dbReference type="ChEBI" id="CHEBI:61140"/>
    </reaction>
</comment>
<dbReference type="AlphaFoldDB" id="A0A834XGA6"/>
<dbReference type="InterPro" id="IPR018247">
    <property type="entry name" value="EF_Hand_1_Ca_BS"/>
</dbReference>
<feature type="transmembrane region" description="Helical" evidence="22">
    <location>
        <begin position="20"/>
        <end position="37"/>
    </location>
</feature>
<dbReference type="GO" id="GO:0102001">
    <property type="term" value="F:isoleucine N-monooxygenase (oxime forming) activity"/>
    <property type="evidence" value="ECO:0007669"/>
    <property type="project" value="UniProtKB-EC"/>
</dbReference>
<dbReference type="Pfam" id="PF00067">
    <property type="entry name" value="p450"/>
    <property type="match status" value="1"/>
</dbReference>
<organism evidence="23 24">
    <name type="scientific">Senna tora</name>
    <dbReference type="NCBI Taxonomy" id="362788"/>
    <lineage>
        <taxon>Eukaryota</taxon>
        <taxon>Viridiplantae</taxon>
        <taxon>Streptophyta</taxon>
        <taxon>Embryophyta</taxon>
        <taxon>Tracheophyta</taxon>
        <taxon>Spermatophyta</taxon>
        <taxon>Magnoliopsida</taxon>
        <taxon>eudicotyledons</taxon>
        <taxon>Gunneridae</taxon>
        <taxon>Pentapetalae</taxon>
        <taxon>rosids</taxon>
        <taxon>fabids</taxon>
        <taxon>Fabales</taxon>
        <taxon>Fabaceae</taxon>
        <taxon>Caesalpinioideae</taxon>
        <taxon>Cassia clade</taxon>
        <taxon>Senna</taxon>
    </lineage>
</organism>
<evidence type="ECO:0000256" key="8">
    <source>
        <dbReference type="ARBA" id="ARBA00022848"/>
    </source>
</evidence>
<keyword evidence="9" id="KW-0735">Signal-anchor</keyword>
<evidence type="ECO:0000256" key="3">
    <source>
        <dbReference type="ARBA" id="ARBA00005179"/>
    </source>
</evidence>
<comment type="catalytic activity">
    <reaction evidence="17">
        <text>L-valine + 2 reduced [NADPH--hemoprotein reductase] + 2 O2 = (E)-2-methylpropanal oxime + 2 oxidized [NADPH--hemoprotein reductase] + CO2 + 3 H2O + 2 H(+)</text>
        <dbReference type="Rhea" id="RHEA:28606"/>
        <dbReference type="Rhea" id="RHEA-COMP:11964"/>
        <dbReference type="Rhea" id="RHEA-COMP:11965"/>
        <dbReference type="ChEBI" id="CHEBI:15377"/>
        <dbReference type="ChEBI" id="CHEBI:15378"/>
        <dbReference type="ChEBI" id="CHEBI:15379"/>
        <dbReference type="ChEBI" id="CHEBI:16526"/>
        <dbReference type="ChEBI" id="CHEBI:57618"/>
        <dbReference type="ChEBI" id="CHEBI:57762"/>
        <dbReference type="ChEBI" id="CHEBI:58210"/>
        <dbReference type="ChEBI" id="CHEBI:61143"/>
        <dbReference type="EC" id="1.14.14.38"/>
    </reaction>
</comment>
<reference evidence="23" key="1">
    <citation type="submission" date="2020-09" db="EMBL/GenBank/DDBJ databases">
        <title>Genome-Enabled Discovery of Anthraquinone Biosynthesis in Senna tora.</title>
        <authorList>
            <person name="Kang S.-H."/>
            <person name="Pandey R.P."/>
            <person name="Lee C.-M."/>
            <person name="Sim J.-S."/>
            <person name="Jeong J.-T."/>
            <person name="Choi B.-S."/>
            <person name="Jung M."/>
            <person name="Ginzburg D."/>
            <person name="Zhao K."/>
            <person name="Won S.Y."/>
            <person name="Oh T.-J."/>
            <person name="Yu Y."/>
            <person name="Kim N.-H."/>
            <person name="Lee O.R."/>
            <person name="Lee T.-H."/>
            <person name="Bashyal P."/>
            <person name="Kim T.-S."/>
            <person name="Lee W.-H."/>
            <person name="Kawkins C."/>
            <person name="Kim C.-K."/>
            <person name="Kim J.S."/>
            <person name="Ahn B.O."/>
            <person name="Rhee S.Y."/>
            <person name="Sohng J.K."/>
        </authorList>
    </citation>
    <scope>NUCLEOTIDE SEQUENCE</scope>
    <source>
        <tissue evidence="23">Leaf</tissue>
    </source>
</reference>
<comment type="subcellular location">
    <subcellularLocation>
        <location evidence="2">Microsome membrane</location>
        <topology evidence="2">Single-pass type II membrane protein</topology>
    </subcellularLocation>
</comment>
<comment type="catalytic activity">
    <reaction evidence="15">
        <text>N-hydroxy-L-valine + reduced [NADPH--hemoprotein reductase] + O2 = N,N-dihydroxy-L-valine + oxidized [NADPH--hemoprotein reductase] + H2O + H(+)</text>
        <dbReference type="Rhea" id="RHEA:30495"/>
        <dbReference type="Rhea" id="RHEA-COMP:11964"/>
        <dbReference type="Rhea" id="RHEA-COMP:11965"/>
        <dbReference type="ChEBI" id="CHEBI:15377"/>
        <dbReference type="ChEBI" id="CHEBI:15378"/>
        <dbReference type="ChEBI" id="CHEBI:15379"/>
        <dbReference type="ChEBI" id="CHEBI:57618"/>
        <dbReference type="ChEBI" id="CHEBI:58210"/>
        <dbReference type="ChEBI" id="CHEBI:61140"/>
        <dbReference type="ChEBI" id="CHEBI:61142"/>
    </reaction>
</comment>
<dbReference type="InterPro" id="IPR002401">
    <property type="entry name" value="Cyt_P450_E_grp-I"/>
</dbReference>
<evidence type="ECO:0000256" key="16">
    <source>
        <dbReference type="ARBA" id="ARBA00051419"/>
    </source>
</evidence>
<evidence type="ECO:0000256" key="18">
    <source>
        <dbReference type="ARBA" id="ARBA00052887"/>
    </source>
</evidence>
<evidence type="ECO:0000256" key="17">
    <source>
        <dbReference type="ARBA" id="ARBA00052460"/>
    </source>
</evidence>
<dbReference type="SUPFAM" id="SSF48264">
    <property type="entry name" value="Cytochrome P450"/>
    <property type="match status" value="1"/>
</dbReference>
<feature type="binding site" description="axial binding residue" evidence="20">
    <location>
        <position position="481"/>
    </location>
    <ligand>
        <name>heme</name>
        <dbReference type="ChEBI" id="CHEBI:30413"/>
    </ligand>
    <ligandPart>
        <name>Fe</name>
        <dbReference type="ChEBI" id="CHEBI:18248"/>
    </ligandPart>
</feature>
<evidence type="ECO:0000256" key="10">
    <source>
        <dbReference type="ARBA" id="ARBA00023002"/>
    </source>
</evidence>
<dbReference type="GO" id="GO:0019756">
    <property type="term" value="P:cyanogenic glycoside biosynthetic process"/>
    <property type="evidence" value="ECO:0007669"/>
    <property type="project" value="UniProtKB-ARBA"/>
</dbReference>
<evidence type="ECO:0000256" key="1">
    <source>
        <dbReference type="ARBA" id="ARBA00001971"/>
    </source>
</evidence>
<evidence type="ECO:0000256" key="13">
    <source>
        <dbReference type="ARBA" id="ARBA00051005"/>
    </source>
</evidence>
<evidence type="ECO:0000256" key="12">
    <source>
        <dbReference type="ARBA" id="ARBA00023033"/>
    </source>
</evidence>
<dbReference type="Gene3D" id="1.10.630.10">
    <property type="entry name" value="Cytochrome P450"/>
    <property type="match status" value="1"/>
</dbReference>
<accession>A0A834XGA6</accession>
<comment type="caution">
    <text evidence="23">The sequence shown here is derived from an EMBL/GenBank/DDBJ whole genome shotgun (WGS) entry which is preliminary data.</text>
</comment>
<keyword evidence="22" id="KW-0472">Membrane</keyword>
<keyword evidence="5 20" id="KW-0349">Heme</keyword>
<comment type="catalytic activity">
    <reaction evidence="18">
        <text>L-isoleucine + reduced [NADPH--hemoprotein reductase] + O2 = N-hydroxy-L-isoleucine + oxidized [NADPH--hemoprotein reductase] + H2O + 2 H(+)</text>
        <dbReference type="Rhea" id="RHEA:30479"/>
        <dbReference type="Rhea" id="RHEA-COMP:11964"/>
        <dbReference type="Rhea" id="RHEA-COMP:11965"/>
        <dbReference type="ChEBI" id="CHEBI:15377"/>
        <dbReference type="ChEBI" id="CHEBI:15378"/>
        <dbReference type="ChEBI" id="CHEBI:15379"/>
        <dbReference type="ChEBI" id="CHEBI:57618"/>
        <dbReference type="ChEBI" id="CHEBI:58045"/>
        <dbReference type="ChEBI" id="CHEBI:58210"/>
        <dbReference type="ChEBI" id="CHEBI:61131"/>
    </reaction>
</comment>
<dbReference type="PROSITE" id="PS00086">
    <property type="entry name" value="CYTOCHROME_P450"/>
    <property type="match status" value="1"/>
</dbReference>
<evidence type="ECO:0000256" key="19">
    <source>
        <dbReference type="ARBA" id="ARBA00058503"/>
    </source>
</evidence>
<dbReference type="EMBL" id="JAAIUW010000001">
    <property type="protein sequence ID" value="KAF7843772.1"/>
    <property type="molecule type" value="Genomic_DNA"/>
</dbReference>
<dbReference type="OrthoDB" id="2789670at2759"/>
<evidence type="ECO:0000256" key="5">
    <source>
        <dbReference type="ARBA" id="ARBA00022617"/>
    </source>
</evidence>
<comment type="catalytic activity">
    <reaction evidence="16">
        <text>L-isoleucine + 2 reduced [NADPH--hemoprotein reductase] + 2 O2 = (1E,2S)-2-methylbutanal oxime + 2 oxidized [NADPH--hemoprotein reductase] + CO2 + 3 H2O + 2 H(+)</text>
        <dbReference type="Rhea" id="RHEA:28602"/>
        <dbReference type="Rhea" id="RHEA-COMP:11964"/>
        <dbReference type="Rhea" id="RHEA-COMP:11965"/>
        <dbReference type="ChEBI" id="CHEBI:15377"/>
        <dbReference type="ChEBI" id="CHEBI:15378"/>
        <dbReference type="ChEBI" id="CHEBI:15379"/>
        <dbReference type="ChEBI" id="CHEBI:16526"/>
        <dbReference type="ChEBI" id="CHEBI:57618"/>
        <dbReference type="ChEBI" id="CHEBI:58045"/>
        <dbReference type="ChEBI" id="CHEBI:58210"/>
        <dbReference type="ChEBI" id="CHEBI:134628"/>
        <dbReference type="EC" id="1.14.14.39"/>
    </reaction>
</comment>
<dbReference type="PANTHER" id="PTHR47944:SF4">
    <property type="entry name" value="OS09G0441700 PROTEIN"/>
    <property type="match status" value="1"/>
</dbReference>
<keyword evidence="22" id="KW-1133">Transmembrane helix</keyword>